<dbReference type="WBParaSite" id="nRc.2.0.1.t13051-RA">
    <property type="protein sequence ID" value="nRc.2.0.1.t13051-RA"/>
    <property type="gene ID" value="nRc.2.0.1.g13051"/>
</dbReference>
<organism evidence="2 3">
    <name type="scientific">Romanomermis culicivorax</name>
    <name type="common">Nematode worm</name>
    <dbReference type="NCBI Taxonomy" id="13658"/>
    <lineage>
        <taxon>Eukaryota</taxon>
        <taxon>Metazoa</taxon>
        <taxon>Ecdysozoa</taxon>
        <taxon>Nematoda</taxon>
        <taxon>Enoplea</taxon>
        <taxon>Dorylaimia</taxon>
        <taxon>Mermithida</taxon>
        <taxon>Mermithoidea</taxon>
        <taxon>Mermithidae</taxon>
        <taxon>Romanomermis</taxon>
    </lineage>
</organism>
<reference evidence="3" key="1">
    <citation type="submission" date="2022-11" db="UniProtKB">
        <authorList>
            <consortium name="WormBaseParasite"/>
        </authorList>
    </citation>
    <scope>IDENTIFICATION</scope>
</reference>
<sequence>MFLQEICSDDATKCHHKTDMSLPRITILSLSLMAVAVLCVSFLAANLFWGSLKNLLLISTAHRFIDRREYGRMIDMST</sequence>
<evidence type="ECO:0000313" key="2">
    <source>
        <dbReference type="Proteomes" id="UP000887565"/>
    </source>
</evidence>
<protein>
    <submittedName>
        <fullName evidence="3">Uncharacterized protein</fullName>
    </submittedName>
</protein>
<evidence type="ECO:0000256" key="1">
    <source>
        <dbReference type="SAM" id="Phobius"/>
    </source>
</evidence>
<dbReference type="AlphaFoldDB" id="A0A915IFT6"/>
<dbReference type="Proteomes" id="UP000887565">
    <property type="component" value="Unplaced"/>
</dbReference>
<name>A0A915IFT6_ROMCU</name>
<keyword evidence="1" id="KW-0812">Transmembrane</keyword>
<keyword evidence="1" id="KW-1133">Transmembrane helix</keyword>
<accession>A0A915IFT6</accession>
<evidence type="ECO:0000313" key="3">
    <source>
        <dbReference type="WBParaSite" id="nRc.2.0.1.t13051-RA"/>
    </source>
</evidence>
<keyword evidence="2" id="KW-1185">Reference proteome</keyword>
<proteinExistence type="predicted"/>
<keyword evidence="1" id="KW-0472">Membrane</keyword>
<feature type="transmembrane region" description="Helical" evidence="1">
    <location>
        <begin position="25"/>
        <end position="49"/>
    </location>
</feature>